<dbReference type="GO" id="GO:0003723">
    <property type="term" value="F:RNA binding"/>
    <property type="evidence" value="ECO:0007669"/>
    <property type="project" value="InterPro"/>
</dbReference>
<dbReference type="EMBL" id="MHSS01000013">
    <property type="protein sequence ID" value="OHA47817.1"/>
    <property type="molecule type" value="Genomic_DNA"/>
</dbReference>
<comment type="caution">
    <text evidence="7">The sequence shown here is derived from an EMBL/GenBank/DDBJ whole genome shotgun (WGS) entry which is preliminary data.</text>
</comment>
<evidence type="ECO:0000256" key="5">
    <source>
        <dbReference type="PROSITE-ProRule" id="PRU00181"/>
    </source>
</evidence>
<accession>A0A1G2PHP6</accession>
<evidence type="ECO:0000313" key="7">
    <source>
        <dbReference type="EMBL" id="OHA47817.1"/>
    </source>
</evidence>
<gene>
    <name evidence="7" type="ORF">A2806_02085</name>
</gene>
<evidence type="ECO:0000256" key="1">
    <source>
        <dbReference type="ARBA" id="ARBA00010939"/>
    </source>
</evidence>
<dbReference type="GO" id="GO:0005829">
    <property type="term" value="C:cytosol"/>
    <property type="evidence" value="ECO:0007669"/>
    <property type="project" value="TreeGrafter"/>
</dbReference>
<dbReference type="PANTHER" id="PTHR33370:SF1">
    <property type="entry name" value="TRANSLATION INITIATION FACTOR IF-1, CHLOROPLASTIC"/>
    <property type="match status" value="1"/>
</dbReference>
<sequence length="71" mass="8259">MSLRQNVRKEGTVREILPGPMFRVRLDEGQEVLAHLAGKLRVHFIKILTGDRVILELPDDKSHRGRIVYRK</sequence>
<dbReference type="STRING" id="1802362.A2806_02085"/>
<evidence type="ECO:0000256" key="3">
    <source>
        <dbReference type="ARBA" id="ARBA00022917"/>
    </source>
</evidence>
<keyword evidence="2 5" id="KW-0396">Initiation factor</keyword>
<dbReference type="Gene3D" id="2.40.50.140">
    <property type="entry name" value="Nucleic acid-binding proteins"/>
    <property type="match status" value="1"/>
</dbReference>
<feature type="domain" description="S1-like" evidence="6">
    <location>
        <begin position="1"/>
        <end position="71"/>
    </location>
</feature>
<proteinExistence type="inferred from homology"/>
<protein>
    <recommendedName>
        <fullName evidence="4">Translation initiation factor IF-1</fullName>
    </recommendedName>
</protein>
<evidence type="ECO:0000259" key="6">
    <source>
        <dbReference type="PROSITE" id="PS50832"/>
    </source>
</evidence>
<evidence type="ECO:0000256" key="2">
    <source>
        <dbReference type="ARBA" id="ARBA00022540"/>
    </source>
</evidence>
<dbReference type="GO" id="GO:0043022">
    <property type="term" value="F:ribosome binding"/>
    <property type="evidence" value="ECO:0007669"/>
    <property type="project" value="TreeGrafter"/>
</dbReference>
<dbReference type="GO" id="GO:0003743">
    <property type="term" value="F:translation initiation factor activity"/>
    <property type="evidence" value="ECO:0007669"/>
    <property type="project" value="UniProtKB-UniRule"/>
</dbReference>
<dbReference type="Proteomes" id="UP000177629">
    <property type="component" value="Unassembled WGS sequence"/>
</dbReference>
<dbReference type="AlphaFoldDB" id="A0A1G2PHP6"/>
<organism evidence="7 8">
    <name type="scientific">Candidatus Terrybacteria bacterium RIFCSPHIGHO2_01_FULL_48_17</name>
    <dbReference type="NCBI Taxonomy" id="1802362"/>
    <lineage>
        <taxon>Bacteria</taxon>
        <taxon>Candidatus Terryibacteriota</taxon>
    </lineage>
</organism>
<dbReference type="InterPro" id="IPR012340">
    <property type="entry name" value="NA-bd_OB-fold"/>
</dbReference>
<evidence type="ECO:0000256" key="4">
    <source>
        <dbReference type="NCBIfam" id="TIGR00008"/>
    </source>
</evidence>
<dbReference type="NCBIfam" id="TIGR00008">
    <property type="entry name" value="infA"/>
    <property type="match status" value="1"/>
</dbReference>
<evidence type="ECO:0000313" key="8">
    <source>
        <dbReference type="Proteomes" id="UP000177629"/>
    </source>
</evidence>
<comment type="similarity">
    <text evidence="1">Belongs to the IF-1 family.</text>
</comment>
<name>A0A1G2PHP6_9BACT</name>
<dbReference type="PANTHER" id="PTHR33370">
    <property type="entry name" value="TRANSLATION INITIATION FACTOR IF-1, CHLOROPLASTIC"/>
    <property type="match status" value="1"/>
</dbReference>
<dbReference type="PROSITE" id="PS50832">
    <property type="entry name" value="S1_IF1_TYPE"/>
    <property type="match status" value="1"/>
</dbReference>
<dbReference type="Pfam" id="PF01176">
    <property type="entry name" value="eIF-1a"/>
    <property type="match status" value="1"/>
</dbReference>
<dbReference type="InterPro" id="IPR004368">
    <property type="entry name" value="TIF_IF1"/>
</dbReference>
<reference evidence="7 8" key="1">
    <citation type="journal article" date="2016" name="Nat. Commun.">
        <title>Thousands of microbial genomes shed light on interconnected biogeochemical processes in an aquifer system.</title>
        <authorList>
            <person name="Anantharaman K."/>
            <person name="Brown C.T."/>
            <person name="Hug L.A."/>
            <person name="Sharon I."/>
            <person name="Castelle C.J."/>
            <person name="Probst A.J."/>
            <person name="Thomas B.C."/>
            <person name="Singh A."/>
            <person name="Wilkins M.J."/>
            <person name="Karaoz U."/>
            <person name="Brodie E.L."/>
            <person name="Williams K.H."/>
            <person name="Hubbard S.S."/>
            <person name="Banfield J.F."/>
        </authorList>
    </citation>
    <scope>NUCLEOTIDE SEQUENCE [LARGE SCALE GENOMIC DNA]</scope>
</reference>
<dbReference type="SUPFAM" id="SSF50249">
    <property type="entry name" value="Nucleic acid-binding proteins"/>
    <property type="match status" value="1"/>
</dbReference>
<keyword evidence="3 5" id="KW-0648">Protein biosynthesis</keyword>
<dbReference type="InterPro" id="IPR006196">
    <property type="entry name" value="RNA-binding_domain_S1_IF1"/>
</dbReference>